<protein>
    <submittedName>
        <fullName evidence="1">Uncharacterized protein</fullName>
    </submittedName>
</protein>
<gene>
    <name evidence="1" type="ORF">EV132_110159</name>
</gene>
<reference evidence="1 2" key="1">
    <citation type="submission" date="2019-03" db="EMBL/GenBank/DDBJ databases">
        <title>Genomic Encyclopedia of Type Strains, Phase IV (KMG-V): Genome sequencing to study the core and pangenomes of soil and plant-associated prokaryotes.</title>
        <authorList>
            <person name="Whitman W."/>
        </authorList>
    </citation>
    <scope>NUCLEOTIDE SEQUENCE [LARGE SCALE GENOMIC DNA]</scope>
    <source>
        <strain evidence="1 2">Hc14</strain>
    </source>
</reference>
<evidence type="ECO:0000313" key="2">
    <source>
        <dbReference type="Proteomes" id="UP000294576"/>
    </source>
</evidence>
<comment type="caution">
    <text evidence="1">The sequence shown here is derived from an EMBL/GenBank/DDBJ whole genome shotgun (WGS) entry which is preliminary data.</text>
</comment>
<dbReference type="AlphaFoldDB" id="A0A4R3Q4E6"/>
<evidence type="ECO:0000313" key="1">
    <source>
        <dbReference type="EMBL" id="TCU14082.1"/>
    </source>
</evidence>
<organism evidence="1 2">
    <name type="scientific">Rhizobium sullae</name>
    <name type="common">Rhizobium hedysari</name>
    <dbReference type="NCBI Taxonomy" id="50338"/>
    <lineage>
        <taxon>Bacteria</taxon>
        <taxon>Pseudomonadati</taxon>
        <taxon>Pseudomonadota</taxon>
        <taxon>Alphaproteobacteria</taxon>
        <taxon>Hyphomicrobiales</taxon>
        <taxon>Rhizobiaceae</taxon>
        <taxon>Rhizobium/Agrobacterium group</taxon>
        <taxon>Rhizobium</taxon>
    </lineage>
</organism>
<dbReference type="Proteomes" id="UP000294576">
    <property type="component" value="Unassembled WGS sequence"/>
</dbReference>
<dbReference type="EMBL" id="SMBH01000010">
    <property type="protein sequence ID" value="TCU14082.1"/>
    <property type="molecule type" value="Genomic_DNA"/>
</dbReference>
<name>A0A4R3Q4E6_RHISU</name>
<accession>A0A4R3Q4E6</accession>
<proteinExistence type="predicted"/>
<sequence length="53" mass="6125">MTLHRGNKLVETGALKRRRYRTHRLWSAFLKLGGTHSGQPELRHIPVSTYSPL</sequence>